<evidence type="ECO:0000313" key="3">
    <source>
        <dbReference type="Proteomes" id="UP000001542"/>
    </source>
</evidence>
<dbReference type="KEGG" id="tva:4760069"/>
<evidence type="ECO:0000313" key="2">
    <source>
        <dbReference type="EMBL" id="EAY02231.1"/>
    </source>
</evidence>
<reference evidence="2" key="2">
    <citation type="journal article" date="2007" name="Science">
        <title>Draft genome sequence of the sexually transmitted pathogen Trichomonas vaginalis.</title>
        <authorList>
            <person name="Carlton J.M."/>
            <person name="Hirt R.P."/>
            <person name="Silva J.C."/>
            <person name="Delcher A.L."/>
            <person name="Schatz M."/>
            <person name="Zhao Q."/>
            <person name="Wortman J.R."/>
            <person name="Bidwell S.L."/>
            <person name="Alsmark U.C.M."/>
            <person name="Besteiro S."/>
            <person name="Sicheritz-Ponten T."/>
            <person name="Noel C.J."/>
            <person name="Dacks J.B."/>
            <person name="Foster P.G."/>
            <person name="Simillion C."/>
            <person name="Van de Peer Y."/>
            <person name="Miranda-Saavedra D."/>
            <person name="Barton G.J."/>
            <person name="Westrop G.D."/>
            <person name="Mueller S."/>
            <person name="Dessi D."/>
            <person name="Fiori P.L."/>
            <person name="Ren Q."/>
            <person name="Paulsen I."/>
            <person name="Zhang H."/>
            <person name="Bastida-Corcuera F.D."/>
            <person name="Simoes-Barbosa A."/>
            <person name="Brown M.T."/>
            <person name="Hayes R.D."/>
            <person name="Mukherjee M."/>
            <person name="Okumura C.Y."/>
            <person name="Schneider R."/>
            <person name="Smith A.J."/>
            <person name="Vanacova S."/>
            <person name="Villalvazo M."/>
            <person name="Haas B.J."/>
            <person name="Pertea M."/>
            <person name="Feldblyum T.V."/>
            <person name="Utterback T.R."/>
            <person name="Shu C.L."/>
            <person name="Osoegawa K."/>
            <person name="de Jong P.J."/>
            <person name="Hrdy I."/>
            <person name="Horvathova L."/>
            <person name="Zubacova Z."/>
            <person name="Dolezal P."/>
            <person name="Malik S.B."/>
            <person name="Logsdon J.M. Jr."/>
            <person name="Henze K."/>
            <person name="Gupta A."/>
            <person name="Wang C.C."/>
            <person name="Dunne R.L."/>
            <person name="Upcroft J.A."/>
            <person name="Upcroft P."/>
            <person name="White O."/>
            <person name="Salzberg S.L."/>
            <person name="Tang P."/>
            <person name="Chiu C.-H."/>
            <person name="Lee Y.-S."/>
            <person name="Embley T.M."/>
            <person name="Coombs G.H."/>
            <person name="Mottram J.C."/>
            <person name="Tachezy J."/>
            <person name="Fraser-Liggett C.M."/>
            <person name="Johnson P.J."/>
        </authorList>
    </citation>
    <scope>NUCLEOTIDE SEQUENCE [LARGE SCALE GENOMIC DNA]</scope>
    <source>
        <strain evidence="2">G3</strain>
    </source>
</reference>
<accession>A2EYL8</accession>
<feature type="compositionally biased region" description="Basic and acidic residues" evidence="1">
    <location>
        <begin position="604"/>
        <end position="627"/>
    </location>
</feature>
<dbReference type="VEuPathDB" id="TrichDB:TVAG_438200"/>
<dbReference type="RefSeq" id="XP_001314569.1">
    <property type="nucleotide sequence ID" value="XM_001314541.1"/>
</dbReference>
<proteinExistence type="predicted"/>
<feature type="compositionally biased region" description="Acidic residues" evidence="1">
    <location>
        <begin position="655"/>
        <end position="666"/>
    </location>
</feature>
<evidence type="ECO:0000256" key="1">
    <source>
        <dbReference type="SAM" id="MobiDB-lite"/>
    </source>
</evidence>
<feature type="compositionally biased region" description="Basic and acidic residues" evidence="1">
    <location>
        <begin position="680"/>
        <end position="692"/>
    </location>
</feature>
<dbReference type="VEuPathDB" id="TrichDB:TVAGG3_0672520"/>
<keyword evidence="3" id="KW-1185">Reference proteome</keyword>
<dbReference type="InterPro" id="IPR008936">
    <property type="entry name" value="Rho_GTPase_activation_prot"/>
</dbReference>
<organism evidence="2 3">
    <name type="scientific">Trichomonas vaginalis (strain ATCC PRA-98 / G3)</name>
    <dbReference type="NCBI Taxonomy" id="412133"/>
    <lineage>
        <taxon>Eukaryota</taxon>
        <taxon>Metamonada</taxon>
        <taxon>Parabasalia</taxon>
        <taxon>Trichomonadida</taxon>
        <taxon>Trichomonadidae</taxon>
        <taxon>Trichomonas</taxon>
    </lineage>
</organism>
<gene>
    <name evidence="2" type="ORF">TVAG_438200</name>
</gene>
<feature type="region of interest" description="Disordered" evidence="1">
    <location>
        <begin position="602"/>
        <end position="640"/>
    </location>
</feature>
<dbReference type="SUPFAM" id="SSF48350">
    <property type="entry name" value="GTPase activation domain, GAP"/>
    <property type="match status" value="1"/>
</dbReference>
<feature type="region of interest" description="Disordered" evidence="1">
    <location>
        <begin position="652"/>
        <end position="671"/>
    </location>
</feature>
<name>A2EYL8_TRIV3</name>
<dbReference type="InParanoid" id="A2EYL8"/>
<dbReference type="EMBL" id="DS113542">
    <property type="protein sequence ID" value="EAY02231.1"/>
    <property type="molecule type" value="Genomic_DNA"/>
</dbReference>
<dbReference type="AlphaFoldDB" id="A2EYL8"/>
<protein>
    <submittedName>
        <fullName evidence="2">Uncharacterized protein</fullName>
    </submittedName>
</protein>
<feature type="region of interest" description="Disordered" evidence="1">
    <location>
        <begin position="679"/>
        <end position="704"/>
    </location>
</feature>
<sequence length="704" mass="79764">MSDTDSSESSSNKEKPAQPVLPKTIAFRNYSLLDPDFERDYYNKFYTPSYYFVNDTVDKSLDNISQIIEFTPLNQIIKDPPELISKFKSYILNLIPQQSYSDVLNQWPPIFPSKSLQSRPLFKLLLKLVKLSRKPDKIFAWFISDVFNRINVVINNKKPLLSSAILITKSRLTTYAMLDEKMYLHIYTQSNPKKRSLTSLFNEKAVRAIPSEDGSTITITGPLANVINTITLRKKELVTPFCQSFSKKPPHFYIFMSDIQNPIPKPMYDAILQSLINDDGIALRALAAPETIPNEHKVKVFIAILDIGASTGCLISMLSTIFSAIFELPDASIKFLTGPESIILTLSQATAIRFKGNFQETFITELASYLTENKDINLFEKPKEFEDCLFTCLDKILTTIDQIPKPIRLVCSMIQNFACLRFNNRETVWALVGFFLGSFLHILLDQIAMKNQESQKIIREIGKLVRLTFTANEFFPKYALPGWNERLSSEFKPKLYIFLANVCKVPPDVQFGDPPKSHIKIGIEEIIRVIAEPKINQKICESIRKITEGEVLHTTALSWAVAASISMQFSLNQEMVAPNYPEVLSLAPLIKPNNEASGYAALVDPKESEKQNIKISSDQKEAEKEESSDSPGLKIDQNVAKTAEPDYSYYSYYSDEYETDDKDEESDSKKVVVSVVSVDPTKKPVVNDKENAQDEDSIQSYSDV</sequence>
<dbReference type="SMR" id="A2EYL8"/>
<dbReference type="Proteomes" id="UP000001542">
    <property type="component" value="Unassembled WGS sequence"/>
</dbReference>
<reference evidence="2" key="1">
    <citation type="submission" date="2006-10" db="EMBL/GenBank/DDBJ databases">
        <authorList>
            <person name="Amadeo P."/>
            <person name="Zhao Q."/>
            <person name="Wortman J."/>
            <person name="Fraser-Liggett C."/>
            <person name="Carlton J."/>
        </authorList>
    </citation>
    <scope>NUCLEOTIDE SEQUENCE</scope>
    <source>
        <strain evidence="2">G3</strain>
    </source>
</reference>